<comment type="function">
    <text evidence="7">Possible subunit of a heme lyase.</text>
</comment>
<comment type="caution">
    <text evidence="9">The sequence shown here is derived from an EMBL/GenBank/DDBJ whole genome shotgun (WGS) entry which is preliminary data.</text>
</comment>
<dbReference type="GO" id="GO:0046872">
    <property type="term" value="F:metal ion binding"/>
    <property type="evidence" value="ECO:0007669"/>
    <property type="project" value="UniProtKB-KW"/>
</dbReference>
<organism evidence="9 10">
    <name type="scientific">Candidatus Segetimicrobium genomatis</name>
    <dbReference type="NCBI Taxonomy" id="2569760"/>
    <lineage>
        <taxon>Bacteria</taxon>
        <taxon>Bacillati</taxon>
        <taxon>Candidatus Sysuimicrobiota</taxon>
        <taxon>Candidatus Sysuimicrobiia</taxon>
        <taxon>Candidatus Sysuimicrobiales</taxon>
        <taxon>Candidatus Segetimicrobiaceae</taxon>
        <taxon>Candidatus Segetimicrobium</taxon>
    </lineage>
</organism>
<keyword evidence="7" id="KW-0472">Membrane</keyword>
<keyword evidence="7" id="KW-0812">Transmembrane</keyword>
<evidence type="ECO:0000256" key="2">
    <source>
        <dbReference type="ARBA" id="ARBA00022617"/>
    </source>
</evidence>
<dbReference type="InterPro" id="IPR005616">
    <property type="entry name" value="CcmH/CycL/Ccl2/NrfF_N"/>
</dbReference>
<dbReference type="GO" id="GO:0005886">
    <property type="term" value="C:plasma membrane"/>
    <property type="evidence" value="ECO:0007669"/>
    <property type="project" value="TreeGrafter"/>
</dbReference>
<evidence type="ECO:0000256" key="5">
    <source>
        <dbReference type="ARBA" id="ARBA00022748"/>
    </source>
</evidence>
<feature type="transmembrane region" description="Helical" evidence="7">
    <location>
        <begin position="105"/>
        <end position="126"/>
    </location>
</feature>
<dbReference type="EMBL" id="VBAI01000012">
    <property type="protein sequence ID" value="TMJ13006.1"/>
    <property type="molecule type" value="Genomic_DNA"/>
</dbReference>
<keyword evidence="3 7" id="KW-0479">Metal-binding</keyword>
<dbReference type="Pfam" id="PF03918">
    <property type="entry name" value="CcmH"/>
    <property type="match status" value="1"/>
</dbReference>
<comment type="similarity">
    <text evidence="1 7">Belongs to the CcmH/CycL/Ccl2/NrfF family.</text>
</comment>
<reference evidence="9 10" key="1">
    <citation type="journal article" date="2019" name="Nat. Microbiol.">
        <title>Mediterranean grassland soil C-N compound turnover is dependent on rainfall and depth, and is mediated by genomically divergent microorganisms.</title>
        <authorList>
            <person name="Diamond S."/>
            <person name="Andeer P.F."/>
            <person name="Li Z."/>
            <person name="Crits-Christoph A."/>
            <person name="Burstein D."/>
            <person name="Anantharaman K."/>
            <person name="Lane K.R."/>
            <person name="Thomas B.C."/>
            <person name="Pan C."/>
            <person name="Northen T.R."/>
            <person name="Banfield J.F."/>
        </authorList>
    </citation>
    <scope>NUCLEOTIDE SEQUENCE [LARGE SCALE GENOMIC DNA]</scope>
    <source>
        <strain evidence="9">NP_1</strain>
    </source>
</reference>
<gene>
    <name evidence="9" type="ORF">E6G98_01645</name>
</gene>
<proteinExistence type="inferred from homology"/>
<dbReference type="GO" id="GO:0017004">
    <property type="term" value="P:cytochrome complex assembly"/>
    <property type="evidence" value="ECO:0007669"/>
    <property type="project" value="UniProtKB-KW"/>
</dbReference>
<sequence length="140" mass="15279">MAHRHNDRAWRTGVALLIAVTLLAAGIAAAKDPEARAQAIAAQLRCPVCQNESVADSPSELAAQMRTLIRAKVAAGETDQQIVDYFVSKYGEWILLEPPRRGPLWIVWLAPAVALLGGAYLAFAYLRRSMVGREVGTLKR</sequence>
<evidence type="ECO:0000256" key="4">
    <source>
        <dbReference type="ARBA" id="ARBA00022729"/>
    </source>
</evidence>
<name>A0A537LYC6_9BACT</name>
<evidence type="ECO:0000256" key="1">
    <source>
        <dbReference type="ARBA" id="ARBA00010342"/>
    </source>
</evidence>
<evidence type="ECO:0000313" key="10">
    <source>
        <dbReference type="Proteomes" id="UP000315217"/>
    </source>
</evidence>
<evidence type="ECO:0000256" key="6">
    <source>
        <dbReference type="ARBA" id="ARBA00023004"/>
    </source>
</evidence>
<dbReference type="InterPro" id="IPR051263">
    <property type="entry name" value="C-type_cytochrome_biogenesis"/>
</dbReference>
<evidence type="ECO:0000259" key="8">
    <source>
        <dbReference type="Pfam" id="PF03918"/>
    </source>
</evidence>
<protein>
    <recommendedName>
        <fullName evidence="7">Cytochrome c-type biogenesis protein</fullName>
    </recommendedName>
</protein>
<dbReference type="PANTHER" id="PTHR47870:SF1">
    <property type="entry name" value="CYTOCHROME C-TYPE BIOGENESIS PROTEIN CCMH"/>
    <property type="match status" value="1"/>
</dbReference>
<keyword evidence="5" id="KW-0201">Cytochrome c-type biogenesis</keyword>
<dbReference type="CDD" id="cd16378">
    <property type="entry name" value="CcmH_N"/>
    <property type="match status" value="1"/>
</dbReference>
<dbReference type="PANTHER" id="PTHR47870">
    <property type="entry name" value="CYTOCHROME C-TYPE BIOGENESIS PROTEIN CCMH"/>
    <property type="match status" value="1"/>
</dbReference>
<dbReference type="AlphaFoldDB" id="A0A537LYC6"/>
<dbReference type="InterPro" id="IPR038297">
    <property type="entry name" value="CcmH/CycL/NrfF/Ccl2_sf"/>
</dbReference>
<keyword evidence="2 7" id="KW-0349">Heme</keyword>
<evidence type="ECO:0000313" key="9">
    <source>
        <dbReference type="EMBL" id="TMJ13006.1"/>
    </source>
</evidence>
<dbReference type="Proteomes" id="UP000315217">
    <property type="component" value="Unassembled WGS sequence"/>
</dbReference>
<keyword evidence="6 7" id="KW-0408">Iron</keyword>
<accession>A0A537LYC6</accession>
<feature type="domain" description="CcmH/CycL/Ccl2/NrfF N-terminal" evidence="8">
    <location>
        <begin position="28"/>
        <end position="130"/>
    </location>
</feature>
<dbReference type="Gene3D" id="1.10.8.640">
    <property type="entry name" value="Cytochrome C biogenesis protein"/>
    <property type="match status" value="1"/>
</dbReference>
<keyword evidence="7" id="KW-1133">Transmembrane helix</keyword>
<evidence type="ECO:0000256" key="7">
    <source>
        <dbReference type="RuleBase" id="RU364112"/>
    </source>
</evidence>
<evidence type="ECO:0000256" key="3">
    <source>
        <dbReference type="ARBA" id="ARBA00022723"/>
    </source>
</evidence>
<keyword evidence="4 7" id="KW-0732">Signal</keyword>